<dbReference type="EMBL" id="PNBA02000009">
    <property type="protein sequence ID" value="KAG6413193.1"/>
    <property type="molecule type" value="Genomic_DNA"/>
</dbReference>
<sequence length="152" mass="16642">MLAAKPAMHGKISCVTKLIEAGAYILMFDSVNGRTCLNHAAYYGHSDCVEVILSAARSSQVAASWGYSRFVNVRDHKGATPLHLALNVFTYCCKMKLLFALQLLDTASLEVLFIWLHEVVLLIAYESCSLGALIAFKETPQGASSSFFDFAK</sequence>
<dbReference type="InterPro" id="IPR036770">
    <property type="entry name" value="Ankyrin_rpt-contain_sf"/>
</dbReference>
<keyword evidence="1" id="KW-0677">Repeat</keyword>
<reference evidence="3" key="1">
    <citation type="submission" date="2018-01" db="EMBL/GenBank/DDBJ databases">
        <authorList>
            <person name="Mao J.F."/>
        </authorList>
    </citation>
    <scope>NUCLEOTIDE SEQUENCE</scope>
    <source>
        <strain evidence="3">Huo1</strain>
        <tissue evidence="3">Leaf</tissue>
    </source>
</reference>
<accession>A0A8X8XJS2</accession>
<organism evidence="3">
    <name type="scientific">Salvia splendens</name>
    <name type="common">Scarlet sage</name>
    <dbReference type="NCBI Taxonomy" id="180675"/>
    <lineage>
        <taxon>Eukaryota</taxon>
        <taxon>Viridiplantae</taxon>
        <taxon>Streptophyta</taxon>
        <taxon>Embryophyta</taxon>
        <taxon>Tracheophyta</taxon>
        <taxon>Spermatophyta</taxon>
        <taxon>Magnoliopsida</taxon>
        <taxon>eudicotyledons</taxon>
        <taxon>Gunneridae</taxon>
        <taxon>Pentapetalae</taxon>
        <taxon>asterids</taxon>
        <taxon>lamiids</taxon>
        <taxon>Lamiales</taxon>
        <taxon>Lamiaceae</taxon>
        <taxon>Nepetoideae</taxon>
        <taxon>Mentheae</taxon>
        <taxon>Salviinae</taxon>
        <taxon>Salvia</taxon>
        <taxon>Salvia subgen. Calosphace</taxon>
        <taxon>core Calosphace</taxon>
    </lineage>
</organism>
<dbReference type="SUPFAM" id="SSF48403">
    <property type="entry name" value="Ankyrin repeat"/>
    <property type="match status" value="1"/>
</dbReference>
<evidence type="ECO:0000256" key="2">
    <source>
        <dbReference type="ARBA" id="ARBA00023043"/>
    </source>
</evidence>
<dbReference type="Gene3D" id="1.25.40.20">
    <property type="entry name" value="Ankyrin repeat-containing domain"/>
    <property type="match status" value="1"/>
</dbReference>
<evidence type="ECO:0000256" key="1">
    <source>
        <dbReference type="ARBA" id="ARBA00022737"/>
    </source>
</evidence>
<dbReference type="PANTHER" id="PTHR24161:SF85">
    <property type="entry name" value="PALMITOYLTRANSFERASE HIP14"/>
    <property type="match status" value="1"/>
</dbReference>
<name>A0A8X8XJS2_SALSN</name>
<dbReference type="Pfam" id="PF12796">
    <property type="entry name" value="Ank_2"/>
    <property type="match status" value="1"/>
</dbReference>
<proteinExistence type="predicted"/>
<evidence type="ECO:0000313" key="4">
    <source>
        <dbReference type="Proteomes" id="UP000298416"/>
    </source>
</evidence>
<gene>
    <name evidence="3" type="ORF">SASPL_125899</name>
</gene>
<dbReference type="PANTHER" id="PTHR24161">
    <property type="entry name" value="ANK_REP_REGION DOMAIN-CONTAINING PROTEIN-RELATED"/>
    <property type="match status" value="1"/>
</dbReference>
<dbReference type="AlphaFoldDB" id="A0A8X8XJS2"/>
<keyword evidence="4" id="KW-1185">Reference proteome</keyword>
<protein>
    <submittedName>
        <fullName evidence="3">Uncharacterized protein</fullName>
    </submittedName>
</protein>
<dbReference type="Proteomes" id="UP000298416">
    <property type="component" value="Unassembled WGS sequence"/>
</dbReference>
<dbReference type="InterPro" id="IPR002110">
    <property type="entry name" value="Ankyrin_rpt"/>
</dbReference>
<evidence type="ECO:0000313" key="3">
    <source>
        <dbReference type="EMBL" id="KAG6413193.1"/>
    </source>
</evidence>
<comment type="caution">
    <text evidence="3">The sequence shown here is derived from an EMBL/GenBank/DDBJ whole genome shotgun (WGS) entry which is preliminary data.</text>
</comment>
<keyword evidence="2" id="KW-0040">ANK repeat</keyword>
<reference evidence="3" key="2">
    <citation type="submission" date="2020-08" db="EMBL/GenBank/DDBJ databases">
        <title>Plant Genome Project.</title>
        <authorList>
            <person name="Zhang R.-G."/>
        </authorList>
    </citation>
    <scope>NUCLEOTIDE SEQUENCE</scope>
    <source>
        <strain evidence="3">Huo1</strain>
        <tissue evidence="3">Leaf</tissue>
    </source>
</reference>